<accession>A0ABN8QS41</accession>
<evidence type="ECO:0008006" key="3">
    <source>
        <dbReference type="Google" id="ProtNLM"/>
    </source>
</evidence>
<sequence length="386" mass="42491">AFVPSNPKLDVFVNHLNKALRGNAAGGLVCSLSEHMFKNELVRKINKFLNGKKYSLLFVTDVLGKIPTEYHEQGDVFVLSDEVQITGEGVLIPANEREFTFLPDDRHLRASIQTPLSIEPFKSAISTMELALKHNFAATMFTMGCFAMTIHADAVRKLDGSPTVVLVGPAGRGKTTALQLAMACAGIQDIGFIKTATKEKILQRASQCTLGVFLDDPPNISSLKELFIDFFNGASRETISRGHEKIRCGLMITSNETVSGSARELRRLVYIPFLGPSVRGATANEVSAHVHIKKMINQGYFSSAIASFVRMGSTFLREGMDEIASDLIPWVTPRLNGCLPDSILPYATSMWFSQRISSELFGDNHKKILDKFFEETVAPFAIANQP</sequence>
<feature type="non-terminal residue" evidence="1">
    <location>
        <position position="386"/>
    </location>
</feature>
<dbReference type="Gene3D" id="3.40.50.300">
    <property type="entry name" value="P-loop containing nucleotide triphosphate hydrolases"/>
    <property type="match status" value="1"/>
</dbReference>
<organism evidence="1 2">
    <name type="scientific">Porites evermanni</name>
    <dbReference type="NCBI Taxonomy" id="104178"/>
    <lineage>
        <taxon>Eukaryota</taxon>
        <taxon>Metazoa</taxon>
        <taxon>Cnidaria</taxon>
        <taxon>Anthozoa</taxon>
        <taxon>Hexacorallia</taxon>
        <taxon>Scleractinia</taxon>
        <taxon>Fungiina</taxon>
        <taxon>Poritidae</taxon>
        <taxon>Porites</taxon>
    </lineage>
</organism>
<feature type="non-terminal residue" evidence="1">
    <location>
        <position position="1"/>
    </location>
</feature>
<comment type="caution">
    <text evidence="1">The sequence shown here is derived from an EMBL/GenBank/DDBJ whole genome shotgun (WGS) entry which is preliminary data.</text>
</comment>
<protein>
    <recommendedName>
        <fullName evidence="3">AAA+ ATPase domain-containing protein</fullName>
    </recommendedName>
</protein>
<evidence type="ECO:0000313" key="2">
    <source>
        <dbReference type="Proteomes" id="UP001159427"/>
    </source>
</evidence>
<dbReference type="EMBL" id="CALNXI010001395">
    <property type="protein sequence ID" value="CAH3167640.1"/>
    <property type="molecule type" value="Genomic_DNA"/>
</dbReference>
<name>A0ABN8QS41_9CNID</name>
<evidence type="ECO:0000313" key="1">
    <source>
        <dbReference type="EMBL" id="CAH3167640.1"/>
    </source>
</evidence>
<reference evidence="1 2" key="1">
    <citation type="submission" date="2022-05" db="EMBL/GenBank/DDBJ databases">
        <authorList>
            <consortium name="Genoscope - CEA"/>
            <person name="William W."/>
        </authorList>
    </citation>
    <scope>NUCLEOTIDE SEQUENCE [LARGE SCALE GENOMIC DNA]</scope>
</reference>
<proteinExistence type="predicted"/>
<keyword evidence="2" id="KW-1185">Reference proteome</keyword>
<dbReference type="Proteomes" id="UP001159427">
    <property type="component" value="Unassembled WGS sequence"/>
</dbReference>
<dbReference type="InterPro" id="IPR027417">
    <property type="entry name" value="P-loop_NTPase"/>
</dbReference>
<gene>
    <name evidence="1" type="ORF">PEVE_00006111</name>
</gene>